<dbReference type="Pfam" id="PF06605">
    <property type="entry name" value="Prophage_tail"/>
    <property type="match status" value="1"/>
</dbReference>
<dbReference type="Gene3D" id="1.20.5.340">
    <property type="match status" value="1"/>
</dbReference>
<evidence type="ECO:0000313" key="2">
    <source>
        <dbReference type="EMBL" id="MFD2695118.1"/>
    </source>
</evidence>
<organism evidence="2 3">
    <name type="scientific">Sporolactobacillus shoreicorticis</name>
    <dbReference type="NCBI Taxonomy" id="1923877"/>
    <lineage>
        <taxon>Bacteria</taxon>
        <taxon>Bacillati</taxon>
        <taxon>Bacillota</taxon>
        <taxon>Bacilli</taxon>
        <taxon>Bacillales</taxon>
        <taxon>Sporolactobacillaceae</taxon>
        <taxon>Sporolactobacillus</taxon>
    </lineage>
</organism>
<gene>
    <name evidence="2" type="ORF">ACFSUE_16045</name>
</gene>
<keyword evidence="3" id="KW-1185">Reference proteome</keyword>
<feature type="domain" description="Tail spike" evidence="1">
    <location>
        <begin position="119"/>
        <end position="373"/>
    </location>
</feature>
<dbReference type="InterPro" id="IPR007119">
    <property type="entry name" value="Phage_tail_spike_N"/>
</dbReference>
<dbReference type="Proteomes" id="UP001597399">
    <property type="component" value="Unassembled WGS sequence"/>
</dbReference>
<dbReference type="EMBL" id="JBHUMQ010000039">
    <property type="protein sequence ID" value="MFD2695118.1"/>
    <property type="molecule type" value="Genomic_DNA"/>
</dbReference>
<dbReference type="InterPro" id="IPR010572">
    <property type="entry name" value="Tail_dom"/>
</dbReference>
<comment type="caution">
    <text evidence="2">The sequence shown here is derived from an EMBL/GenBank/DDBJ whole genome shotgun (WGS) entry which is preliminary data.</text>
</comment>
<evidence type="ECO:0000313" key="3">
    <source>
        <dbReference type="Proteomes" id="UP001597399"/>
    </source>
</evidence>
<protein>
    <submittedName>
        <fullName evidence="2">Phage tail protein</fullName>
    </submittedName>
</protein>
<name>A0ABW5S650_9BACL</name>
<reference evidence="3" key="1">
    <citation type="journal article" date="2019" name="Int. J. Syst. Evol. Microbiol.">
        <title>The Global Catalogue of Microorganisms (GCM) 10K type strain sequencing project: providing services to taxonomists for standard genome sequencing and annotation.</title>
        <authorList>
            <consortium name="The Broad Institute Genomics Platform"/>
            <consortium name="The Broad Institute Genome Sequencing Center for Infectious Disease"/>
            <person name="Wu L."/>
            <person name="Ma J."/>
        </authorList>
    </citation>
    <scope>NUCLEOTIDE SEQUENCE [LARGE SCALE GENOMIC DNA]</scope>
    <source>
        <strain evidence="3">TISTR 2466</strain>
    </source>
</reference>
<evidence type="ECO:0000259" key="1">
    <source>
        <dbReference type="Pfam" id="PF06605"/>
    </source>
</evidence>
<proteinExistence type="predicted"/>
<dbReference type="NCBIfam" id="TIGR01665">
    <property type="entry name" value="put_anti_recept"/>
    <property type="match status" value="1"/>
</dbReference>
<sequence>MFEVKIFDGPDDQAGVVIQSPYPNDLKLSAGTVKTVISGISNMSFTINLNNPGWGKIKPLKTLIEARDIKRNKRIFKGRVLKPTQTMTSDGLFSIEYACEDRLAYLNDSNQRFGEYHNITVRDFLGVILENHNRQVETYKQFKLGKVTVTDPNDSLYRYLGYDKTYATIKDKLLDRLGGFLVIREAADGNYIDYLAEVGEDSETEIRLRSNLKDMKREIDPLDVITRLVPLGAKIESDNPDDTGASEARITIADVNGGKDYLDDPEMIAEFGLIVGTLDLDDVSDKATLKAKGEQFLAQQKAAKVTYSLTPVDVSLINSEFDELEPGNRYAVVNPVFGINERLQVIEKDNDLVNPLNISLTIGDKYQTLTEYQRASRKQVKNIVQLERTVESQTQTIGTLKTELDSVDSTVQTMQQALADGDIPGLKQAVGNLQSAVDDLNEAIDGLPSYGPATPTTDGLMSAADKTRLDGLQSYEEATLETAGLMSTEDKAKLDNLRDYEEATSEASGLLSAADKAKLDLITVLQEIDLDGLSEKLALISVTAAVDLDDLVSRVEALEGGTA</sequence>
<dbReference type="RefSeq" id="WP_381532630.1">
    <property type="nucleotide sequence ID" value="NZ_JBHUMQ010000039.1"/>
</dbReference>
<accession>A0ABW5S650</accession>